<dbReference type="GO" id="GO:0003677">
    <property type="term" value="F:DNA binding"/>
    <property type="evidence" value="ECO:0007669"/>
    <property type="project" value="UniProtKB-KW"/>
</dbReference>
<proteinExistence type="predicted"/>
<keyword evidence="2" id="KW-0238">DNA-binding</keyword>
<reference evidence="5" key="1">
    <citation type="submission" date="2019-03" db="EMBL/GenBank/DDBJ databases">
        <authorList>
            <consortium name="Pathogen Informatics"/>
        </authorList>
    </citation>
    <scope>NUCLEOTIDE SEQUENCE</scope>
    <source>
        <strain evidence="5">5012STDY7626354</strain>
    </source>
</reference>
<dbReference type="CDD" id="cd06529">
    <property type="entry name" value="S24_LexA-like"/>
    <property type="match status" value="1"/>
</dbReference>
<dbReference type="Pfam" id="PF00717">
    <property type="entry name" value="Peptidase_S24"/>
    <property type="match status" value="1"/>
</dbReference>
<evidence type="ECO:0000256" key="1">
    <source>
        <dbReference type="ARBA" id="ARBA00023015"/>
    </source>
</evidence>
<gene>
    <name evidence="5" type="ORF">SAMEA4873555_03368</name>
</gene>
<dbReference type="EMBL" id="CAAHCY010000005">
    <property type="protein sequence ID" value="VGM12802.1"/>
    <property type="molecule type" value="Genomic_DNA"/>
</dbReference>
<evidence type="ECO:0000256" key="3">
    <source>
        <dbReference type="ARBA" id="ARBA00023163"/>
    </source>
</evidence>
<dbReference type="PANTHER" id="PTHR40661:SF3">
    <property type="entry name" value="FELS-1 PROPHAGE TRANSCRIPTIONAL REGULATOR"/>
    <property type="match status" value="1"/>
</dbReference>
<organism evidence="5">
    <name type="scientific">Klebsiella pneumoniae</name>
    <dbReference type="NCBI Taxonomy" id="573"/>
    <lineage>
        <taxon>Bacteria</taxon>
        <taxon>Pseudomonadati</taxon>
        <taxon>Pseudomonadota</taxon>
        <taxon>Gammaproteobacteria</taxon>
        <taxon>Enterobacterales</taxon>
        <taxon>Enterobacteriaceae</taxon>
        <taxon>Klebsiella/Raoultella group</taxon>
        <taxon>Klebsiella</taxon>
        <taxon>Klebsiella pneumoniae complex</taxon>
    </lineage>
</organism>
<dbReference type="PANTHER" id="PTHR40661">
    <property type="match status" value="1"/>
</dbReference>
<evidence type="ECO:0000313" key="5">
    <source>
        <dbReference type="EMBL" id="VGM12802.1"/>
    </source>
</evidence>
<dbReference type="SUPFAM" id="SSF51306">
    <property type="entry name" value="LexA/Signal peptidase"/>
    <property type="match status" value="1"/>
</dbReference>
<accession>A0A486SG24</accession>
<protein>
    <submittedName>
        <fullName evidence="5">Uncharacterized HTH-type transcriptional regulator HI_1476</fullName>
    </submittedName>
</protein>
<keyword evidence="3" id="KW-0804">Transcription</keyword>
<dbReference type="AlphaFoldDB" id="A0A486SG24"/>
<dbReference type="InterPro" id="IPR036286">
    <property type="entry name" value="LexA/Signal_pep-like_sf"/>
</dbReference>
<dbReference type="InterPro" id="IPR039418">
    <property type="entry name" value="LexA-like"/>
</dbReference>
<name>A0A486SG24_KLEPN</name>
<sequence length="108" mass="12007">MLNLDAQLLDVTDLHSLRAIRVNTDVMTPTFLMGAVLLIDTNDTNLTDNKLVVLKQSGNYLFKRVQVLMEGVRLLSDNDNYPSIAVAFEDMKSINVIGAVVMIINKVN</sequence>
<keyword evidence="1" id="KW-0805">Transcription regulation</keyword>
<dbReference type="InterPro" id="IPR015927">
    <property type="entry name" value="Peptidase_S24_S26A/B/C"/>
</dbReference>
<evidence type="ECO:0000259" key="4">
    <source>
        <dbReference type="Pfam" id="PF00717"/>
    </source>
</evidence>
<evidence type="ECO:0000256" key="2">
    <source>
        <dbReference type="ARBA" id="ARBA00023125"/>
    </source>
</evidence>
<dbReference type="Gene3D" id="2.10.109.10">
    <property type="entry name" value="Umud Fragment, subunit A"/>
    <property type="match status" value="1"/>
</dbReference>
<feature type="domain" description="Peptidase S24/S26A/S26B/S26C" evidence="4">
    <location>
        <begin position="14"/>
        <end position="101"/>
    </location>
</feature>